<evidence type="ECO:0000256" key="1">
    <source>
        <dbReference type="ARBA" id="ARBA00022723"/>
    </source>
</evidence>
<keyword evidence="3 4" id="KW-0904">Protein phosphatase</keyword>
<evidence type="ECO:0000256" key="3">
    <source>
        <dbReference type="ARBA" id="ARBA00022912"/>
    </source>
</evidence>
<dbReference type="AlphaFoldDB" id="A0A2P6NH49"/>
<dbReference type="SMART" id="SM00331">
    <property type="entry name" value="PP2C_SIG"/>
    <property type="match status" value="1"/>
</dbReference>
<protein>
    <submittedName>
        <fullName evidence="7">Protein phosphatase 2C-related protein</fullName>
    </submittedName>
</protein>
<evidence type="ECO:0000259" key="6">
    <source>
        <dbReference type="PROSITE" id="PS51746"/>
    </source>
</evidence>
<feature type="region of interest" description="Disordered" evidence="5">
    <location>
        <begin position="30"/>
        <end position="53"/>
    </location>
</feature>
<dbReference type="InterPro" id="IPR036457">
    <property type="entry name" value="PPM-type-like_dom_sf"/>
</dbReference>
<evidence type="ECO:0000256" key="5">
    <source>
        <dbReference type="SAM" id="MobiDB-lite"/>
    </source>
</evidence>
<name>A0A2P6NH49_9EUKA</name>
<accession>A0A2P6NH49</accession>
<dbReference type="InParanoid" id="A0A2P6NH49"/>
<evidence type="ECO:0000313" key="8">
    <source>
        <dbReference type="Proteomes" id="UP000241769"/>
    </source>
</evidence>
<dbReference type="SUPFAM" id="SSF81606">
    <property type="entry name" value="PP2C-like"/>
    <property type="match status" value="1"/>
</dbReference>
<comment type="similarity">
    <text evidence="4">Belongs to the PP2C family.</text>
</comment>
<keyword evidence="8" id="KW-1185">Reference proteome</keyword>
<dbReference type="GO" id="GO:0004722">
    <property type="term" value="F:protein serine/threonine phosphatase activity"/>
    <property type="evidence" value="ECO:0007669"/>
    <property type="project" value="InterPro"/>
</dbReference>
<proteinExistence type="inferred from homology"/>
<dbReference type="PROSITE" id="PS51746">
    <property type="entry name" value="PPM_2"/>
    <property type="match status" value="1"/>
</dbReference>
<gene>
    <name evidence="7" type="ORF">PROFUN_09498</name>
</gene>
<keyword evidence="1" id="KW-0479">Metal-binding</keyword>
<dbReference type="OrthoDB" id="10264738at2759"/>
<dbReference type="CDD" id="cd00143">
    <property type="entry name" value="PP2Cc"/>
    <property type="match status" value="1"/>
</dbReference>
<feature type="domain" description="PPM-type phosphatase" evidence="6">
    <location>
        <begin position="64"/>
        <end position="321"/>
    </location>
</feature>
<evidence type="ECO:0000313" key="7">
    <source>
        <dbReference type="EMBL" id="PRP83286.1"/>
    </source>
</evidence>
<dbReference type="EMBL" id="MDYQ01000085">
    <property type="protein sequence ID" value="PRP83286.1"/>
    <property type="molecule type" value="Genomic_DNA"/>
</dbReference>
<dbReference type="Proteomes" id="UP000241769">
    <property type="component" value="Unassembled WGS sequence"/>
</dbReference>
<dbReference type="STRING" id="1890364.A0A2P6NH49"/>
<dbReference type="InterPro" id="IPR000222">
    <property type="entry name" value="PP2C_BS"/>
</dbReference>
<keyword evidence="2 4" id="KW-0378">Hydrolase</keyword>
<dbReference type="SMART" id="SM00332">
    <property type="entry name" value="PP2Cc"/>
    <property type="match status" value="1"/>
</dbReference>
<dbReference type="GO" id="GO:0046872">
    <property type="term" value="F:metal ion binding"/>
    <property type="evidence" value="ECO:0007669"/>
    <property type="project" value="UniProtKB-KW"/>
</dbReference>
<dbReference type="PROSITE" id="PS01032">
    <property type="entry name" value="PPM_1"/>
    <property type="match status" value="1"/>
</dbReference>
<evidence type="ECO:0000256" key="4">
    <source>
        <dbReference type="RuleBase" id="RU003465"/>
    </source>
</evidence>
<dbReference type="Pfam" id="PF00481">
    <property type="entry name" value="PP2C"/>
    <property type="match status" value="1"/>
</dbReference>
<sequence>MDSRMCVSPELLLLSPPSVVTVVEANLRNAEMGNSSSSSKHKEPGSQKKGLTKIPDDYGRVILEFGVATDDNPKCRRTMEDSHVLLGRFGNHPNRSYFGVYDGHGGRETVDIIEKILHENIHKEIEASYGKNIEESLKKAFLDTDAGLKNQNTGRSGSTAVSCVFIRSKNNQLEDIRTLYVANAGDSKAILCRGGEAVEITQEHKPSNPIEKERLETSKTPVWITNDKVAGILGVSRSFGDMELKQWVTAAPYTQSILLKPEDAFLIMACDGLWDVCTHQKAVDIVLEHATEKSSALAQRLVNYALENNTKDNLSVIVVKINPFETKLPAATA</sequence>
<reference evidence="7 8" key="1">
    <citation type="journal article" date="2018" name="Genome Biol. Evol.">
        <title>Multiple Roots of Fruiting Body Formation in Amoebozoa.</title>
        <authorList>
            <person name="Hillmann F."/>
            <person name="Forbes G."/>
            <person name="Novohradska S."/>
            <person name="Ferling I."/>
            <person name="Riege K."/>
            <person name="Groth M."/>
            <person name="Westermann M."/>
            <person name="Marz M."/>
            <person name="Spaller T."/>
            <person name="Winckler T."/>
            <person name="Schaap P."/>
            <person name="Glockner G."/>
        </authorList>
    </citation>
    <scope>NUCLEOTIDE SEQUENCE [LARGE SCALE GENOMIC DNA]</scope>
    <source>
        <strain evidence="7 8">Jena</strain>
    </source>
</reference>
<dbReference type="Gene3D" id="3.60.40.10">
    <property type="entry name" value="PPM-type phosphatase domain"/>
    <property type="match status" value="1"/>
</dbReference>
<dbReference type="InterPro" id="IPR015655">
    <property type="entry name" value="PP2C"/>
</dbReference>
<dbReference type="PANTHER" id="PTHR47992">
    <property type="entry name" value="PROTEIN PHOSPHATASE"/>
    <property type="match status" value="1"/>
</dbReference>
<organism evidence="7 8">
    <name type="scientific">Planoprotostelium fungivorum</name>
    <dbReference type="NCBI Taxonomy" id="1890364"/>
    <lineage>
        <taxon>Eukaryota</taxon>
        <taxon>Amoebozoa</taxon>
        <taxon>Evosea</taxon>
        <taxon>Variosea</taxon>
        <taxon>Cavosteliida</taxon>
        <taxon>Cavosteliaceae</taxon>
        <taxon>Planoprotostelium</taxon>
    </lineage>
</organism>
<dbReference type="InterPro" id="IPR001932">
    <property type="entry name" value="PPM-type_phosphatase-like_dom"/>
</dbReference>
<comment type="caution">
    <text evidence="7">The sequence shown here is derived from an EMBL/GenBank/DDBJ whole genome shotgun (WGS) entry which is preliminary data.</text>
</comment>
<evidence type="ECO:0000256" key="2">
    <source>
        <dbReference type="ARBA" id="ARBA00022801"/>
    </source>
</evidence>